<name>A0ABS8C3D3_9ALTE</name>
<accession>A0ABS8C3D3</accession>
<gene>
    <name evidence="1" type="ORF">JAO78_008420</name>
</gene>
<evidence type="ECO:0000313" key="1">
    <source>
        <dbReference type="EMBL" id="MCB5226838.1"/>
    </source>
</evidence>
<dbReference type="Pfam" id="PF16108">
    <property type="entry name" value="DUF4826"/>
    <property type="match status" value="1"/>
</dbReference>
<dbReference type="EMBL" id="JAEINI020000004">
    <property type="protein sequence ID" value="MCB5226838.1"/>
    <property type="molecule type" value="Genomic_DNA"/>
</dbReference>
<comment type="caution">
    <text evidence="1">The sequence shown here is derived from an EMBL/GenBank/DDBJ whole genome shotgun (WGS) entry which is preliminary data.</text>
</comment>
<protein>
    <submittedName>
        <fullName evidence="1">DUF4826 family protein</fullName>
    </submittedName>
</protein>
<sequence>MSESLTQNNAEISDAERTEWVRTQFQKANEYLATKGIIPDNVAVSESRYLPPYVAIWKLNTREKKSFWVISGDLPTDHMAIGAAPNAREAIRAFALHWQLKAEQIIQAGVSDKTQQDFANLLVARAHGLYDLFDDEQLWQS</sequence>
<dbReference type="InterPro" id="IPR032251">
    <property type="entry name" value="DUF4826"/>
</dbReference>
<organism evidence="1 2">
    <name type="scientific">Alishewanella maricola</name>
    <dbReference type="NCBI Taxonomy" id="2795740"/>
    <lineage>
        <taxon>Bacteria</taxon>
        <taxon>Pseudomonadati</taxon>
        <taxon>Pseudomonadota</taxon>
        <taxon>Gammaproteobacteria</taxon>
        <taxon>Alteromonadales</taxon>
        <taxon>Alteromonadaceae</taxon>
        <taxon>Alishewanella</taxon>
    </lineage>
</organism>
<dbReference type="Proteomes" id="UP000633814">
    <property type="component" value="Unassembled WGS sequence"/>
</dbReference>
<dbReference type="RefSeq" id="WP_226750926.1">
    <property type="nucleotide sequence ID" value="NZ_JAEINI020000004.1"/>
</dbReference>
<proteinExistence type="predicted"/>
<reference evidence="1 2" key="1">
    <citation type="submission" date="2021-10" db="EMBL/GenBank/DDBJ databases">
        <title>Alishewanella koreense sp. nov. isolated from seawater of southwestern coast in South Korea and the proposal for the reclassification of Rheinheimera perlucida and Rheinheimera tuosuensis as Arsukibacterium perlucida and Arsukibacterium tuosuensis.</title>
        <authorList>
            <person name="Kim K.H."/>
            <person name="Ruan W."/>
            <person name="Kim K.R."/>
            <person name="Baek J.H."/>
            <person name="Jeon C.O."/>
        </authorList>
    </citation>
    <scope>NUCLEOTIDE SEQUENCE [LARGE SCALE GENOMIC DNA]</scope>
    <source>
        <strain evidence="1 2">16-MA</strain>
    </source>
</reference>
<evidence type="ECO:0000313" key="2">
    <source>
        <dbReference type="Proteomes" id="UP000633814"/>
    </source>
</evidence>
<keyword evidence="2" id="KW-1185">Reference proteome</keyword>